<dbReference type="Gene3D" id="2.160.20.10">
    <property type="entry name" value="Single-stranded right-handed beta-helix, Pectin lyase-like"/>
    <property type="match status" value="1"/>
</dbReference>
<dbReference type="EMBL" id="KV417507">
    <property type="protein sequence ID" value="KZP27716.1"/>
    <property type="molecule type" value="Genomic_DNA"/>
</dbReference>
<dbReference type="GO" id="GO:0030599">
    <property type="term" value="F:pectinesterase activity"/>
    <property type="evidence" value="ECO:0007669"/>
    <property type="project" value="UniProtKB-EC"/>
</dbReference>
<evidence type="ECO:0000256" key="2">
    <source>
        <dbReference type="ARBA" id="ARBA00008891"/>
    </source>
</evidence>
<dbReference type="PANTHER" id="PTHR31321:SF137">
    <property type="entry name" value="PECTIN METHYL ESTERASE (EUROFUNG)"/>
    <property type="match status" value="1"/>
</dbReference>
<reference evidence="8 9" key="1">
    <citation type="journal article" date="2016" name="Mol. Biol. Evol.">
        <title>Comparative Genomics of Early-Diverging Mushroom-Forming Fungi Provides Insights into the Origins of Lignocellulose Decay Capabilities.</title>
        <authorList>
            <person name="Nagy L.G."/>
            <person name="Riley R."/>
            <person name="Tritt A."/>
            <person name="Adam C."/>
            <person name="Daum C."/>
            <person name="Floudas D."/>
            <person name="Sun H."/>
            <person name="Yadav J.S."/>
            <person name="Pangilinan J."/>
            <person name="Larsson K.H."/>
            <person name="Matsuura K."/>
            <person name="Barry K."/>
            <person name="Labutti K."/>
            <person name="Kuo R."/>
            <person name="Ohm R.A."/>
            <person name="Bhattacharya S.S."/>
            <person name="Shirouzu T."/>
            <person name="Yoshinaga Y."/>
            <person name="Martin F.M."/>
            <person name="Grigoriev I.V."/>
            <person name="Hibbett D.S."/>
        </authorList>
    </citation>
    <scope>NUCLEOTIDE SEQUENCE [LARGE SCALE GENOMIC DNA]</scope>
    <source>
        <strain evidence="8 9">CBS 109695</strain>
    </source>
</reference>
<gene>
    <name evidence="8" type="ORF">FIBSPDRAFT_1040019</name>
</gene>
<dbReference type="Pfam" id="PF01095">
    <property type="entry name" value="Pectinesterase"/>
    <property type="match status" value="1"/>
</dbReference>
<dbReference type="EC" id="3.1.1.11" evidence="3"/>
<keyword evidence="6" id="KW-0732">Signal</keyword>
<evidence type="ECO:0000256" key="1">
    <source>
        <dbReference type="ARBA" id="ARBA00005184"/>
    </source>
</evidence>
<evidence type="ECO:0000256" key="5">
    <source>
        <dbReference type="ARBA" id="ARBA00023085"/>
    </source>
</evidence>
<evidence type="ECO:0000259" key="7">
    <source>
        <dbReference type="Pfam" id="PF01095"/>
    </source>
</evidence>
<dbReference type="AlphaFoldDB" id="A0A166QYX6"/>
<evidence type="ECO:0000313" key="8">
    <source>
        <dbReference type="EMBL" id="KZP27716.1"/>
    </source>
</evidence>
<feature type="signal peptide" evidence="6">
    <location>
        <begin position="1"/>
        <end position="18"/>
    </location>
</feature>
<accession>A0A166QYX6</accession>
<name>A0A166QYX6_9AGAM</name>
<comment type="pathway">
    <text evidence="1">Glycan metabolism; pectin degradation; 2-dehydro-3-deoxy-D-gluconate from pectin: step 1/5.</text>
</comment>
<comment type="similarity">
    <text evidence="2">Belongs to the pectinesterase family.</text>
</comment>
<evidence type="ECO:0000256" key="3">
    <source>
        <dbReference type="ARBA" id="ARBA00013229"/>
    </source>
</evidence>
<sequence>MLVLASLLSLLLVPSTLAANAVYSQCQYPKPQGSQLDGCPNGTFYVSQTDPQAGYGTISAALAALPDDISTQTILVGPGSYHEVVNVTRGGPLTLLGITSKPNSYTSNTVYLWNSSYINQTTMTASQDNADAVVLTISPNRDASLVGSGPTGAPLQSQFGNTDFKMYNIDVANRATVNGMEYKAGDTGPSAALFVSYANASFYECTFASYQDTLYVGRNGSAVFVGGEVTGSTDFIYGFGTAYFEGTTLASRGAGGGLVAWKGSTQWYGPNTFGAYFSNSKIIKSSDALPSLDLTGERALARPWNNQSRVVYMNAYMSDIVLPQGFIKWSASDPRVFPNVTFFVESGSYGPGWNASARNYSIESVISKTEAEATYSLSDVFGGLPSWVDGDYGYN</sequence>
<keyword evidence="5" id="KW-0063">Aspartyl esterase</keyword>
<dbReference type="InterPro" id="IPR011050">
    <property type="entry name" value="Pectin_lyase_fold/virulence"/>
</dbReference>
<dbReference type="InterPro" id="IPR000070">
    <property type="entry name" value="Pectinesterase_cat"/>
</dbReference>
<organism evidence="8 9">
    <name type="scientific">Athelia psychrophila</name>
    <dbReference type="NCBI Taxonomy" id="1759441"/>
    <lineage>
        <taxon>Eukaryota</taxon>
        <taxon>Fungi</taxon>
        <taxon>Dikarya</taxon>
        <taxon>Basidiomycota</taxon>
        <taxon>Agaricomycotina</taxon>
        <taxon>Agaricomycetes</taxon>
        <taxon>Agaricomycetidae</taxon>
        <taxon>Atheliales</taxon>
        <taxon>Atheliaceae</taxon>
        <taxon>Athelia</taxon>
    </lineage>
</organism>
<keyword evidence="9" id="KW-1185">Reference proteome</keyword>
<dbReference type="GO" id="GO:0045490">
    <property type="term" value="P:pectin catabolic process"/>
    <property type="evidence" value="ECO:0007669"/>
    <property type="project" value="UniProtKB-UniPathway"/>
</dbReference>
<dbReference type="GO" id="GO:0042545">
    <property type="term" value="P:cell wall modification"/>
    <property type="evidence" value="ECO:0007669"/>
    <property type="project" value="InterPro"/>
</dbReference>
<evidence type="ECO:0000256" key="6">
    <source>
        <dbReference type="SAM" id="SignalP"/>
    </source>
</evidence>
<proteinExistence type="inferred from homology"/>
<evidence type="ECO:0000256" key="4">
    <source>
        <dbReference type="ARBA" id="ARBA00022801"/>
    </source>
</evidence>
<dbReference type="STRING" id="436010.A0A166QYX6"/>
<keyword evidence="4" id="KW-0378">Hydrolase</keyword>
<feature type="chain" id="PRO_5011120184" description="pectinesterase" evidence="6">
    <location>
        <begin position="19"/>
        <end position="395"/>
    </location>
</feature>
<dbReference type="SUPFAM" id="SSF51126">
    <property type="entry name" value="Pectin lyase-like"/>
    <property type="match status" value="1"/>
</dbReference>
<protein>
    <recommendedName>
        <fullName evidence="3">pectinesterase</fullName>
        <ecNumber evidence="3">3.1.1.11</ecNumber>
    </recommendedName>
</protein>
<dbReference type="OrthoDB" id="2019149at2759"/>
<dbReference type="PANTHER" id="PTHR31321">
    <property type="entry name" value="ACYL-COA THIOESTER HYDROLASE YBHC-RELATED"/>
    <property type="match status" value="1"/>
</dbReference>
<evidence type="ECO:0000313" key="9">
    <source>
        <dbReference type="Proteomes" id="UP000076532"/>
    </source>
</evidence>
<dbReference type="UniPathway" id="UPA00545">
    <property type="reaction ID" value="UER00823"/>
</dbReference>
<dbReference type="Proteomes" id="UP000076532">
    <property type="component" value="Unassembled WGS sequence"/>
</dbReference>
<feature type="domain" description="Pectinesterase catalytic" evidence="7">
    <location>
        <begin position="183"/>
        <end position="360"/>
    </location>
</feature>
<dbReference type="InterPro" id="IPR012334">
    <property type="entry name" value="Pectin_lyas_fold"/>
</dbReference>